<dbReference type="EMBL" id="JBFOHK010000002">
    <property type="protein sequence ID" value="MEW9572317.1"/>
    <property type="molecule type" value="Genomic_DNA"/>
</dbReference>
<keyword evidence="1" id="KW-0812">Transmembrane</keyword>
<keyword evidence="1" id="KW-1133">Transmembrane helix</keyword>
<feature type="transmembrane region" description="Helical" evidence="1">
    <location>
        <begin position="156"/>
        <end position="178"/>
    </location>
</feature>
<accession>A0ABV3QF29</accession>
<proteinExistence type="predicted"/>
<evidence type="ECO:0000256" key="1">
    <source>
        <dbReference type="SAM" id="Phobius"/>
    </source>
</evidence>
<evidence type="ECO:0000313" key="2">
    <source>
        <dbReference type="EMBL" id="MEW9572317.1"/>
    </source>
</evidence>
<dbReference type="Proteomes" id="UP001556220">
    <property type="component" value="Unassembled WGS sequence"/>
</dbReference>
<protein>
    <recommendedName>
        <fullName evidence="4">Cobalamin ABC transporter</fullName>
    </recommendedName>
</protein>
<name>A0ABV3QF29_9GAMM</name>
<keyword evidence="3" id="KW-1185">Reference proteome</keyword>
<feature type="transmembrane region" description="Helical" evidence="1">
    <location>
        <begin position="56"/>
        <end position="75"/>
    </location>
</feature>
<keyword evidence="1" id="KW-0472">Membrane</keyword>
<organism evidence="2 3">
    <name type="scientific">Rhodanobacter lycopersici</name>
    <dbReference type="NCBI Taxonomy" id="3162487"/>
    <lineage>
        <taxon>Bacteria</taxon>
        <taxon>Pseudomonadati</taxon>
        <taxon>Pseudomonadota</taxon>
        <taxon>Gammaproteobacteria</taxon>
        <taxon>Lysobacterales</taxon>
        <taxon>Rhodanobacteraceae</taxon>
        <taxon>Rhodanobacter</taxon>
    </lineage>
</organism>
<evidence type="ECO:0000313" key="3">
    <source>
        <dbReference type="Proteomes" id="UP001556220"/>
    </source>
</evidence>
<gene>
    <name evidence="2" type="ORF">ABQJ54_11195</name>
</gene>
<comment type="caution">
    <text evidence="2">The sequence shown here is derived from an EMBL/GenBank/DDBJ whole genome shotgun (WGS) entry which is preliminary data.</text>
</comment>
<evidence type="ECO:0008006" key="4">
    <source>
        <dbReference type="Google" id="ProtNLM"/>
    </source>
</evidence>
<feature type="transmembrane region" description="Helical" evidence="1">
    <location>
        <begin position="110"/>
        <end position="136"/>
    </location>
</feature>
<sequence>MKPLSRTGFVCVAAVLAALMLATRVSHMGDALHLPDASMAVFFLGGLYLRRHLAFVACLLLAVLIDWAVITFAGVSNFCVTVAYAFLLPAYAALWYGGRLYADRLDGGAWSLLGALGVALVSASVCFAISNGSFYWLGGRFPHPDLTGYLAGVWRWGPMFVRVTLGYVVAGLLAHVAVRALARRLHGGEAARA</sequence>
<feature type="transmembrane region" description="Helical" evidence="1">
    <location>
        <begin position="81"/>
        <end position="98"/>
    </location>
</feature>
<feature type="transmembrane region" description="Helical" evidence="1">
    <location>
        <begin position="32"/>
        <end position="49"/>
    </location>
</feature>
<reference evidence="2 3" key="1">
    <citation type="submission" date="2024-06" db="EMBL/GenBank/DDBJ databases">
        <authorList>
            <person name="Woo H."/>
        </authorList>
    </citation>
    <scope>NUCLEOTIDE SEQUENCE [LARGE SCALE GENOMIC DNA]</scope>
    <source>
        <strain evidence="2 3">Si-c</strain>
    </source>
</reference>
<dbReference type="RefSeq" id="WP_367854366.1">
    <property type="nucleotide sequence ID" value="NZ_JBFOHK010000002.1"/>
</dbReference>